<dbReference type="Proteomes" id="UP000184386">
    <property type="component" value="Unassembled WGS sequence"/>
</dbReference>
<comment type="catalytic activity">
    <reaction evidence="1 9">
        <text>N-(5-phospho-beta-D-ribosyl)anthranilate = 1-(2-carboxyphenylamino)-1-deoxy-D-ribulose 5-phosphate</text>
        <dbReference type="Rhea" id="RHEA:21540"/>
        <dbReference type="ChEBI" id="CHEBI:18277"/>
        <dbReference type="ChEBI" id="CHEBI:58613"/>
        <dbReference type="EC" id="5.3.1.24"/>
    </reaction>
</comment>
<evidence type="ECO:0000256" key="2">
    <source>
        <dbReference type="ARBA" id="ARBA00004664"/>
    </source>
</evidence>
<sequence>MAKVKICGLRREEDIMIVNRYQPDYIGFVFAESKRKVTKEEARKLKAGLDKSIKAAGVFVNAPVMDIVELCRENIIDVVQLHGDEEEGYIRELKKNISQPVIKAVRPRVKEDIQQGLAFSSDYLLLDTYFEGQFGGTGKPFDWSMIPQNAENFFLAGGLNSSNVKEAILICHPFCVDISSGVETGGFKDEGKVKAFIEAVRLAESGYFKTNF</sequence>
<comment type="similarity">
    <text evidence="9">Belongs to the TrpF family.</text>
</comment>
<keyword evidence="8 9" id="KW-0413">Isomerase</keyword>
<evidence type="ECO:0000256" key="9">
    <source>
        <dbReference type="HAMAP-Rule" id="MF_00135"/>
    </source>
</evidence>
<dbReference type="EMBL" id="FRAC01000029">
    <property type="protein sequence ID" value="SHL31138.1"/>
    <property type="molecule type" value="Genomic_DNA"/>
</dbReference>
<evidence type="ECO:0000313" key="12">
    <source>
        <dbReference type="Proteomes" id="UP000184386"/>
    </source>
</evidence>
<name>A0A1M6ZKT8_9FIRM</name>
<dbReference type="Pfam" id="PF00697">
    <property type="entry name" value="PRAI"/>
    <property type="match status" value="1"/>
</dbReference>
<evidence type="ECO:0000256" key="7">
    <source>
        <dbReference type="ARBA" id="ARBA00023141"/>
    </source>
</evidence>
<dbReference type="InterPro" id="IPR001240">
    <property type="entry name" value="PRAI_dom"/>
</dbReference>
<keyword evidence="7 9" id="KW-0057">Aromatic amino acid biosynthesis</keyword>
<evidence type="ECO:0000313" key="11">
    <source>
        <dbReference type="EMBL" id="SHL31138.1"/>
    </source>
</evidence>
<dbReference type="InterPro" id="IPR013785">
    <property type="entry name" value="Aldolase_TIM"/>
</dbReference>
<feature type="domain" description="N-(5'phosphoribosyl) anthranilate isomerase (PRAI)" evidence="10">
    <location>
        <begin position="4"/>
        <end position="198"/>
    </location>
</feature>
<accession>A0A1M6ZKT8</accession>
<evidence type="ECO:0000256" key="5">
    <source>
        <dbReference type="ARBA" id="ARBA00022605"/>
    </source>
</evidence>
<keyword evidence="5 9" id="KW-0028">Amino-acid biosynthesis</keyword>
<protein>
    <recommendedName>
        <fullName evidence="4 9">N-(5'-phosphoribosyl)anthranilate isomerase</fullName>
        <shortName evidence="9">PRAI</shortName>
        <ecNumber evidence="3 9">5.3.1.24</ecNumber>
    </recommendedName>
</protein>
<dbReference type="GO" id="GO:0004640">
    <property type="term" value="F:phosphoribosylanthranilate isomerase activity"/>
    <property type="evidence" value="ECO:0007669"/>
    <property type="project" value="UniProtKB-UniRule"/>
</dbReference>
<dbReference type="CDD" id="cd00405">
    <property type="entry name" value="PRAI"/>
    <property type="match status" value="1"/>
</dbReference>
<dbReference type="Gene3D" id="3.20.20.70">
    <property type="entry name" value="Aldolase class I"/>
    <property type="match status" value="1"/>
</dbReference>
<dbReference type="PANTHER" id="PTHR42894:SF1">
    <property type="entry name" value="N-(5'-PHOSPHORIBOSYL)ANTHRANILATE ISOMERASE"/>
    <property type="match status" value="1"/>
</dbReference>
<reference evidence="11 12" key="1">
    <citation type="submission" date="2016-11" db="EMBL/GenBank/DDBJ databases">
        <authorList>
            <person name="Jaros S."/>
            <person name="Januszkiewicz K."/>
            <person name="Wedrychowicz H."/>
        </authorList>
    </citation>
    <scope>NUCLEOTIDE SEQUENCE [LARGE SCALE GENOMIC DNA]</scope>
    <source>
        <strain evidence="11 12">DSM 15929</strain>
    </source>
</reference>
<keyword evidence="12" id="KW-1185">Reference proteome</keyword>
<comment type="pathway">
    <text evidence="2 9">Amino-acid biosynthesis; L-tryptophan biosynthesis; L-tryptophan from chorismate: step 3/5.</text>
</comment>
<evidence type="ECO:0000256" key="3">
    <source>
        <dbReference type="ARBA" id="ARBA00012572"/>
    </source>
</evidence>
<evidence type="ECO:0000259" key="10">
    <source>
        <dbReference type="Pfam" id="PF00697"/>
    </source>
</evidence>
<dbReference type="InterPro" id="IPR011060">
    <property type="entry name" value="RibuloseP-bd_barrel"/>
</dbReference>
<dbReference type="PANTHER" id="PTHR42894">
    <property type="entry name" value="N-(5'-PHOSPHORIBOSYL)ANTHRANILATE ISOMERASE"/>
    <property type="match status" value="1"/>
</dbReference>
<dbReference type="HAMAP" id="MF_00135">
    <property type="entry name" value="PRAI"/>
    <property type="match status" value="1"/>
</dbReference>
<evidence type="ECO:0000256" key="1">
    <source>
        <dbReference type="ARBA" id="ARBA00001164"/>
    </source>
</evidence>
<dbReference type="UniPathway" id="UPA00035">
    <property type="reaction ID" value="UER00042"/>
</dbReference>
<dbReference type="SUPFAM" id="SSF51366">
    <property type="entry name" value="Ribulose-phoshate binding barrel"/>
    <property type="match status" value="1"/>
</dbReference>
<dbReference type="OrthoDB" id="9786954at2"/>
<dbReference type="AlphaFoldDB" id="A0A1M6ZKT8"/>
<keyword evidence="6 9" id="KW-0822">Tryptophan biosynthesis</keyword>
<dbReference type="GO" id="GO:0000162">
    <property type="term" value="P:L-tryptophan biosynthetic process"/>
    <property type="evidence" value="ECO:0007669"/>
    <property type="project" value="UniProtKB-UniRule"/>
</dbReference>
<evidence type="ECO:0000256" key="6">
    <source>
        <dbReference type="ARBA" id="ARBA00022822"/>
    </source>
</evidence>
<dbReference type="STRING" id="1121322.SAMN02745136_04613"/>
<dbReference type="InterPro" id="IPR044643">
    <property type="entry name" value="TrpF_fam"/>
</dbReference>
<evidence type="ECO:0000256" key="8">
    <source>
        <dbReference type="ARBA" id="ARBA00023235"/>
    </source>
</evidence>
<proteinExistence type="inferred from homology"/>
<gene>
    <name evidence="9" type="primary">trpF</name>
    <name evidence="11" type="ORF">SAMN02745136_04613</name>
</gene>
<dbReference type="EC" id="5.3.1.24" evidence="3 9"/>
<evidence type="ECO:0000256" key="4">
    <source>
        <dbReference type="ARBA" id="ARBA00022272"/>
    </source>
</evidence>
<organism evidence="11 12">
    <name type="scientific">Anaerocolumna jejuensis DSM 15929</name>
    <dbReference type="NCBI Taxonomy" id="1121322"/>
    <lineage>
        <taxon>Bacteria</taxon>
        <taxon>Bacillati</taxon>
        <taxon>Bacillota</taxon>
        <taxon>Clostridia</taxon>
        <taxon>Lachnospirales</taxon>
        <taxon>Lachnospiraceae</taxon>
        <taxon>Anaerocolumna</taxon>
    </lineage>
</organism>